<gene>
    <name evidence="3" type="ORF">GCM10009769_04450</name>
    <name evidence="4" type="ORF">JOE58_000810</name>
</gene>
<keyword evidence="1" id="KW-0812">Transmembrane</keyword>
<dbReference type="RefSeq" id="WP_175329289.1">
    <property type="nucleotide sequence ID" value="NZ_BMOI01000001.1"/>
</dbReference>
<feature type="domain" description="Phosphatidic acid phosphatase type 2/haloperoxidase" evidence="2">
    <location>
        <begin position="98"/>
        <end position="211"/>
    </location>
</feature>
<evidence type="ECO:0000313" key="3">
    <source>
        <dbReference type="EMBL" id="GGK89539.1"/>
    </source>
</evidence>
<feature type="transmembrane region" description="Helical" evidence="1">
    <location>
        <begin position="168"/>
        <end position="187"/>
    </location>
</feature>
<keyword evidence="6" id="KW-1185">Reference proteome</keyword>
<dbReference type="EC" id="3.6.1.27" evidence="4"/>
<accession>A0A8H9G8I4</accession>
<feature type="transmembrane region" description="Helical" evidence="1">
    <location>
        <begin position="62"/>
        <end position="90"/>
    </location>
</feature>
<dbReference type="GO" id="GO:0050380">
    <property type="term" value="F:undecaprenyl-diphosphatase activity"/>
    <property type="evidence" value="ECO:0007669"/>
    <property type="project" value="UniProtKB-EC"/>
</dbReference>
<keyword evidence="1" id="KW-1133">Transmembrane helix</keyword>
<feature type="transmembrane region" description="Helical" evidence="1">
    <location>
        <begin position="97"/>
        <end position="120"/>
    </location>
</feature>
<evidence type="ECO:0000256" key="1">
    <source>
        <dbReference type="SAM" id="Phobius"/>
    </source>
</evidence>
<dbReference type="SUPFAM" id="SSF48317">
    <property type="entry name" value="Acid phosphatase/Vanadium-dependent haloperoxidase"/>
    <property type="match status" value="1"/>
</dbReference>
<dbReference type="Proteomes" id="UP000746584">
    <property type="component" value="Unassembled WGS sequence"/>
</dbReference>
<dbReference type="Pfam" id="PF01569">
    <property type="entry name" value="PAP2"/>
    <property type="match status" value="1"/>
</dbReference>
<dbReference type="Gene3D" id="1.20.144.10">
    <property type="entry name" value="Phosphatidic acid phosphatase type 2/haloperoxidase"/>
    <property type="match status" value="1"/>
</dbReference>
<dbReference type="Proteomes" id="UP000648535">
    <property type="component" value="Unassembled WGS sequence"/>
</dbReference>
<name>A0A8H9G8I4_9MICO</name>
<dbReference type="InterPro" id="IPR000326">
    <property type="entry name" value="PAP2/HPO"/>
</dbReference>
<reference evidence="4 6" key="3">
    <citation type="submission" date="2021-01" db="EMBL/GenBank/DDBJ databases">
        <title>Sequencing the genomes of 1000 actinobacteria strains.</title>
        <authorList>
            <person name="Klenk H.-P."/>
        </authorList>
    </citation>
    <scope>NUCLEOTIDE SEQUENCE [LARGE SCALE GENOMIC DNA]</scope>
    <source>
        <strain evidence="4 6">DSM 20542</strain>
    </source>
</reference>
<evidence type="ECO:0000313" key="6">
    <source>
        <dbReference type="Proteomes" id="UP000746584"/>
    </source>
</evidence>
<organism evidence="3 5">
    <name type="scientific">Curtobacterium luteum</name>
    <dbReference type="NCBI Taxonomy" id="33881"/>
    <lineage>
        <taxon>Bacteria</taxon>
        <taxon>Bacillati</taxon>
        <taxon>Actinomycetota</taxon>
        <taxon>Actinomycetes</taxon>
        <taxon>Micrococcales</taxon>
        <taxon>Microbacteriaceae</taxon>
        <taxon>Curtobacterium</taxon>
    </lineage>
</organism>
<comment type="caution">
    <text evidence="3">The sequence shown here is derived from an EMBL/GenBank/DDBJ whole genome shotgun (WGS) entry which is preliminary data.</text>
</comment>
<dbReference type="AlphaFoldDB" id="A0A8H9G8I4"/>
<evidence type="ECO:0000313" key="5">
    <source>
        <dbReference type="Proteomes" id="UP000648535"/>
    </source>
</evidence>
<proteinExistence type="predicted"/>
<evidence type="ECO:0000259" key="2">
    <source>
        <dbReference type="SMART" id="SM00014"/>
    </source>
</evidence>
<evidence type="ECO:0000313" key="4">
    <source>
        <dbReference type="EMBL" id="MBM7801559.1"/>
    </source>
</evidence>
<feature type="transmembrane region" description="Helical" evidence="1">
    <location>
        <begin position="140"/>
        <end position="161"/>
    </location>
</feature>
<sequence length="240" mass="25119">MPTPPTTAPPTAPLDQRALGRRVVRAAVIVAALVLIGFLLRAHPVDEPLARSLNAAHTGTAAAVGSAVYAAFEPVPAVLLTVALTALVWIRTRRVATAAGFAGTVALTWITSDLLKLVVARPRPDGSVLPHPFVPVQPDPSFPSGHAVFVTALLLAVLALVPPGRRRRAVAVVGGLGVLFVVLALAVDGVHWPTDLAASVVWALAVAPAARAVWVGNVVDPLARRLEQTGRHRVRKEDHP</sequence>
<dbReference type="SMART" id="SM00014">
    <property type="entry name" value="acidPPc"/>
    <property type="match status" value="1"/>
</dbReference>
<dbReference type="EMBL" id="BMOI01000001">
    <property type="protein sequence ID" value="GGK89539.1"/>
    <property type="molecule type" value="Genomic_DNA"/>
</dbReference>
<keyword evidence="1" id="KW-0472">Membrane</keyword>
<protein>
    <submittedName>
        <fullName evidence="4">Undecaprenyl-diphosphatase</fullName>
        <ecNumber evidence="4">3.6.1.27</ecNumber>
    </submittedName>
</protein>
<dbReference type="EMBL" id="JAFBCG010000001">
    <property type="protein sequence ID" value="MBM7801559.1"/>
    <property type="molecule type" value="Genomic_DNA"/>
</dbReference>
<reference evidence="3" key="1">
    <citation type="journal article" date="2014" name="Int. J. Syst. Evol. Microbiol.">
        <title>Complete genome sequence of Corynebacterium casei LMG S-19264T (=DSM 44701T), isolated from a smear-ripened cheese.</title>
        <authorList>
            <consortium name="US DOE Joint Genome Institute (JGI-PGF)"/>
            <person name="Walter F."/>
            <person name="Albersmeier A."/>
            <person name="Kalinowski J."/>
            <person name="Ruckert C."/>
        </authorList>
    </citation>
    <scope>NUCLEOTIDE SEQUENCE</scope>
    <source>
        <strain evidence="3">JCM 1480</strain>
    </source>
</reference>
<feature type="transmembrane region" description="Helical" evidence="1">
    <location>
        <begin position="199"/>
        <end position="219"/>
    </location>
</feature>
<dbReference type="InterPro" id="IPR036938">
    <property type="entry name" value="PAP2/HPO_sf"/>
</dbReference>
<feature type="transmembrane region" description="Helical" evidence="1">
    <location>
        <begin position="23"/>
        <end position="42"/>
    </location>
</feature>
<keyword evidence="4" id="KW-0378">Hydrolase</keyword>
<reference evidence="3" key="2">
    <citation type="submission" date="2020-09" db="EMBL/GenBank/DDBJ databases">
        <authorList>
            <person name="Sun Q."/>
            <person name="Ohkuma M."/>
        </authorList>
    </citation>
    <scope>NUCLEOTIDE SEQUENCE</scope>
    <source>
        <strain evidence="3">JCM 1480</strain>
    </source>
</reference>